<sequence length="191" mass="19400">MKIAVIGNGNVGSGLTAVLAKAGHDVAAYGKEDDLAAAVEAAEAVILATPFGAAKDVTGRANFTGKLVIDVSNPVTDDFSGLQVAGNSSAAEEIAALLPGASVAKAFNTIFAQHYGSGLTIGDQPLQTFVAADDDATRAQVKSLASEIGLVPVDAGPLKNARYLEPLGFMNIQFGYVLGQGAEIAPQWQAA</sequence>
<feature type="domain" description="3-hydroxyacyl-CoA dehydrogenase NAD binding" evidence="1">
    <location>
        <begin position="2"/>
        <end position="40"/>
    </location>
</feature>
<dbReference type="SUPFAM" id="SSF51735">
    <property type="entry name" value="NAD(P)-binding Rossmann-fold domains"/>
    <property type="match status" value="1"/>
</dbReference>
<reference evidence="2 3" key="1">
    <citation type="submission" date="2013-04" db="EMBL/GenBank/DDBJ databases">
        <title>Shimia sp. 22II-S11-Z10 Genome Sequencing.</title>
        <authorList>
            <person name="Lai Q."/>
            <person name="Li G."/>
            <person name="Shao Z."/>
        </authorList>
    </citation>
    <scope>NUCLEOTIDE SEQUENCE [LARGE SCALE GENOMIC DNA]</scope>
    <source>
        <strain evidence="3">22II-S11-Z10</strain>
    </source>
</reference>
<dbReference type="PATRIC" id="fig|1461693.3.peg.1973"/>
<dbReference type="EMBL" id="AQQY01000005">
    <property type="protein sequence ID" value="KCV82114.1"/>
    <property type="molecule type" value="Genomic_DNA"/>
</dbReference>
<dbReference type="OrthoDB" id="5524287at2"/>
<accession>A0A058ZKG4</accession>
<dbReference type="InterPro" id="IPR051267">
    <property type="entry name" value="STEAP_metalloreductase"/>
</dbReference>
<dbReference type="Gene3D" id="3.40.50.720">
    <property type="entry name" value="NAD(P)-binding Rossmann-like Domain"/>
    <property type="match status" value="1"/>
</dbReference>
<dbReference type="AlphaFoldDB" id="A0A058ZKG4"/>
<evidence type="ECO:0000259" key="1">
    <source>
        <dbReference type="Pfam" id="PF02737"/>
    </source>
</evidence>
<name>A0A058ZKG4_9RHOB</name>
<protein>
    <submittedName>
        <fullName evidence="2">NADP oxidoreductase coenzyme F420-dependent protein</fullName>
    </submittedName>
</protein>
<gene>
    <name evidence="2" type="ORF">ATO10_09713</name>
</gene>
<proteinExistence type="predicted"/>
<dbReference type="STRING" id="1461693.ATO10_09713"/>
<comment type="caution">
    <text evidence="2">The sequence shown here is derived from an EMBL/GenBank/DDBJ whole genome shotgun (WGS) entry which is preliminary data.</text>
</comment>
<dbReference type="Pfam" id="PF02737">
    <property type="entry name" value="3HCDH_N"/>
    <property type="match status" value="1"/>
</dbReference>
<dbReference type="RefSeq" id="WP_035250930.1">
    <property type="nucleotide sequence ID" value="NZ_AQQY01000005.1"/>
</dbReference>
<keyword evidence="3" id="KW-1185">Reference proteome</keyword>
<evidence type="ECO:0000313" key="3">
    <source>
        <dbReference type="Proteomes" id="UP000024836"/>
    </source>
</evidence>
<dbReference type="eggNOG" id="COG2085">
    <property type="taxonomic scope" value="Bacteria"/>
</dbReference>
<dbReference type="InterPro" id="IPR036291">
    <property type="entry name" value="NAD(P)-bd_dom_sf"/>
</dbReference>
<dbReference type="Proteomes" id="UP000024836">
    <property type="component" value="Unassembled WGS sequence"/>
</dbReference>
<dbReference type="PANTHER" id="PTHR14239">
    <property type="entry name" value="DUDULIN-RELATED"/>
    <property type="match status" value="1"/>
</dbReference>
<dbReference type="GO" id="GO:0070403">
    <property type="term" value="F:NAD+ binding"/>
    <property type="evidence" value="ECO:0007669"/>
    <property type="project" value="InterPro"/>
</dbReference>
<organism evidence="2 3">
    <name type="scientific">Actibacterium atlanticum</name>
    <dbReference type="NCBI Taxonomy" id="1461693"/>
    <lineage>
        <taxon>Bacteria</taxon>
        <taxon>Pseudomonadati</taxon>
        <taxon>Pseudomonadota</taxon>
        <taxon>Alphaproteobacteria</taxon>
        <taxon>Rhodobacterales</taxon>
        <taxon>Roseobacteraceae</taxon>
        <taxon>Actibacterium</taxon>
    </lineage>
</organism>
<dbReference type="GO" id="GO:0006631">
    <property type="term" value="P:fatty acid metabolic process"/>
    <property type="evidence" value="ECO:0007669"/>
    <property type="project" value="InterPro"/>
</dbReference>
<dbReference type="InterPro" id="IPR006176">
    <property type="entry name" value="3-OHacyl-CoA_DH_NAD-bd"/>
</dbReference>
<evidence type="ECO:0000313" key="2">
    <source>
        <dbReference type="EMBL" id="KCV82114.1"/>
    </source>
</evidence>